<accession>A0A225MS83</accession>
<comment type="caution">
    <text evidence="3">The sequence shown here is derived from an EMBL/GenBank/DDBJ whole genome shotgun (WGS) entry which is preliminary data.</text>
</comment>
<dbReference type="RefSeq" id="WP_088602716.1">
    <property type="nucleotide sequence ID" value="NZ_NJIH01000003.1"/>
</dbReference>
<feature type="transmembrane region" description="Helical" evidence="2">
    <location>
        <begin position="363"/>
        <end position="384"/>
    </location>
</feature>
<protein>
    <submittedName>
        <fullName evidence="3">Peptidase</fullName>
    </submittedName>
</protein>
<feature type="transmembrane region" description="Helical" evidence="2">
    <location>
        <begin position="156"/>
        <end position="180"/>
    </location>
</feature>
<keyword evidence="2" id="KW-1133">Transmembrane helix</keyword>
<evidence type="ECO:0000313" key="4">
    <source>
        <dbReference type="Proteomes" id="UP000214603"/>
    </source>
</evidence>
<dbReference type="OrthoDB" id="7238323at2"/>
<dbReference type="InterPro" id="IPR005625">
    <property type="entry name" value="PepSY-ass_TM"/>
</dbReference>
<evidence type="ECO:0000256" key="2">
    <source>
        <dbReference type="SAM" id="Phobius"/>
    </source>
</evidence>
<evidence type="ECO:0000256" key="1">
    <source>
        <dbReference type="SAM" id="MobiDB-lite"/>
    </source>
</evidence>
<feature type="transmembrane region" description="Helical" evidence="2">
    <location>
        <begin position="211"/>
        <end position="229"/>
    </location>
</feature>
<keyword evidence="2" id="KW-0472">Membrane</keyword>
<keyword evidence="4" id="KW-1185">Reference proteome</keyword>
<proteinExistence type="predicted"/>
<dbReference type="EMBL" id="NJIH01000003">
    <property type="protein sequence ID" value="OWT64134.1"/>
    <property type="molecule type" value="Genomic_DNA"/>
</dbReference>
<dbReference type="Pfam" id="PF03929">
    <property type="entry name" value="PepSY_TM"/>
    <property type="match status" value="1"/>
</dbReference>
<gene>
    <name evidence="3" type="ORF">CEY11_04145</name>
</gene>
<keyword evidence="2" id="KW-0812">Transmembrane</keyword>
<reference evidence="4" key="1">
    <citation type="submission" date="2017-06" db="EMBL/GenBank/DDBJ databases">
        <title>Herbaspirillum phytohormonus sp. nov., isolated from the root nodule of Robinia pseudoacacia in lead-zinc mine.</title>
        <authorList>
            <person name="Fan M."/>
            <person name="Lin Y."/>
        </authorList>
    </citation>
    <scope>NUCLEOTIDE SEQUENCE [LARGE SCALE GENOMIC DNA]</scope>
    <source>
        <strain evidence="4">SC-089</strain>
    </source>
</reference>
<name>A0A225MS83_9BURK</name>
<feature type="compositionally biased region" description="Polar residues" evidence="1">
    <location>
        <begin position="400"/>
        <end position="411"/>
    </location>
</feature>
<feature type="region of interest" description="Disordered" evidence="1">
    <location>
        <begin position="395"/>
        <end position="420"/>
    </location>
</feature>
<feature type="transmembrane region" description="Helical" evidence="2">
    <location>
        <begin position="12"/>
        <end position="32"/>
    </location>
</feature>
<organism evidence="3 4">
    <name type="scientific">Candidimonas nitroreducens</name>
    <dbReference type="NCBI Taxonomy" id="683354"/>
    <lineage>
        <taxon>Bacteria</taxon>
        <taxon>Pseudomonadati</taxon>
        <taxon>Pseudomonadota</taxon>
        <taxon>Betaproteobacteria</taxon>
        <taxon>Burkholderiales</taxon>
        <taxon>Alcaligenaceae</taxon>
        <taxon>Candidimonas</taxon>
    </lineage>
</organism>
<sequence length="420" mass="46060">MRGALVVLHRWCGLFIAGFLFVAGLTGAVIAWDHELDEWVNPQLFLAASGTTDSPLPPLELARRAEAADPRLRVSFLPLTLEPGHTAMLGVAARIDPTTGAPYSLGFNQLAMDPATGQIQGRRQWGQISLSRENLLPFLYKLHYTMHIPKGWGIDFGVWLMGAVSAVWIVDCFLALYISFPSARTWRKSLRFRLRHGGAKFNFDVHRSGGVWVWGLLLMLAVTSVSLNLGTQVMRPLVSVFSPLTPSPFQSRHGSRERERAEPLLDRGQAIAAAEAEGRHRGWITPAGSIFYAQRFGIYGVAFFTPEDDRDDDGMGNEVLYLDGDTGAIVGAKVPGQGTAGDIFMQAQLPLHSGRLLGTPGRVLMSLMGIFVAALSMTGLVIWARKRRARATHKLRLQAASRTSSAISDSRPSSKRASRF</sequence>
<dbReference type="AlphaFoldDB" id="A0A225MS83"/>
<dbReference type="PANTHER" id="PTHR34219:SF5">
    <property type="entry name" value="BLR4505 PROTEIN"/>
    <property type="match status" value="1"/>
</dbReference>
<evidence type="ECO:0000313" key="3">
    <source>
        <dbReference type="EMBL" id="OWT64134.1"/>
    </source>
</evidence>
<dbReference type="PANTHER" id="PTHR34219">
    <property type="entry name" value="IRON-REGULATED INNER MEMBRANE PROTEIN-RELATED"/>
    <property type="match status" value="1"/>
</dbReference>
<dbReference type="Proteomes" id="UP000214603">
    <property type="component" value="Unassembled WGS sequence"/>
</dbReference>